<gene>
    <name evidence="1" type="ORF">BCO_0124701</name>
</gene>
<keyword evidence="1" id="KW-0614">Plasmid</keyword>
<dbReference type="RefSeq" id="WP_025409129.1">
    <property type="nucleotide sequence ID" value="NZ_CP005828.1"/>
</dbReference>
<protein>
    <submittedName>
        <fullName evidence="1">Putative cytosolic protein</fullName>
    </submittedName>
</protein>
<dbReference type="Pfam" id="PF02890">
    <property type="entry name" value="DUF226"/>
    <property type="match status" value="1"/>
</dbReference>
<dbReference type="InterPro" id="IPR004180">
    <property type="entry name" value="DUF226_BOR_spp"/>
</dbReference>
<feature type="non-terminal residue" evidence="1">
    <location>
        <position position="1"/>
    </location>
</feature>
<reference evidence="1" key="1">
    <citation type="submission" date="2013-04" db="EMBL/GenBank/DDBJ databases">
        <title>Comparative Genomics of Relapsing Fever Spirochetes.</title>
        <authorList>
            <person name="Schwan T.G."/>
            <person name="Raffel S.J."/>
            <person name="Porcella S.F."/>
            <person name="Martens C.A."/>
            <person name="Bruno D.P."/>
            <person name="Ricklefs S.M."/>
            <person name="Barbian K.B."/>
        </authorList>
    </citation>
    <scope>NUCLEOTIDE SEQUENCE</scope>
    <source>
        <strain evidence="1">Co53</strain>
        <plasmid evidence="1">unnamed</plasmid>
    </source>
</reference>
<accession>W5SYW7</accession>
<evidence type="ECO:0000313" key="1">
    <source>
        <dbReference type="EMBL" id="AHH12022.1"/>
    </source>
</evidence>
<dbReference type="HOGENOM" id="CLU_109712_1_0_12"/>
<dbReference type="EMBL" id="CP005828">
    <property type="protein sequence ID" value="AHH12022.1"/>
    <property type="molecule type" value="Genomic_DNA"/>
</dbReference>
<organism evidence="1">
    <name type="scientific">Borrelia coriaceae ATCC 43381</name>
    <dbReference type="NCBI Taxonomy" id="1408429"/>
    <lineage>
        <taxon>Bacteria</taxon>
        <taxon>Pseudomonadati</taxon>
        <taxon>Spirochaetota</taxon>
        <taxon>Spirochaetia</taxon>
        <taxon>Spirochaetales</taxon>
        <taxon>Borreliaceae</taxon>
        <taxon>Borrelia</taxon>
    </lineage>
</organism>
<dbReference type="AlphaFoldDB" id="W5SYW7"/>
<name>W5SYW7_9SPIR</name>
<sequence>FLGISYWYRKPIQNVITKYQENGVMKASTFSKVYYIEFRFKKGSVFCYIGEISYLLRKEKSNKKYYKSLVERILCLERQVYEFYNKKLPDGGIITKWIERKQK</sequence>
<geneLocation type="plasmid" evidence="1">
    <name>unnamed</name>
</geneLocation>
<proteinExistence type="predicted"/>